<dbReference type="AlphaFoldDB" id="A0A1I1HQQ3"/>
<sequence length="264" mass="29603">MQYEFKDLNKTTSASAGKSIESLTFNGINLESEIDEFRTVSVDGRDNYSRKLSTSDSFGDGEFFLRSKIEKNTISVVFFLIAETTEQFNRAFTRLKLLLQGDEKEFYFADEPEFTRIGTVTKLTNGEPGSLSVKGTIEITMSDPYRHGQTKTIDGQNVVYINDPQLTYRQNVDSIVVNVGESSTNEILLTIGNDWRLKMNGSFPSSSTIVLNINDRSLTVNGNSALNTIDIMQTNIFEATIEKGSQVRCSQAAKMTVEYRVKQL</sequence>
<dbReference type="STRING" id="283737.SAMN05660453_0070"/>
<organism evidence="1 2">
    <name type="scientific">Fructobacillus durionis</name>
    <dbReference type="NCBI Taxonomy" id="283737"/>
    <lineage>
        <taxon>Bacteria</taxon>
        <taxon>Bacillati</taxon>
        <taxon>Bacillota</taxon>
        <taxon>Bacilli</taxon>
        <taxon>Lactobacillales</taxon>
        <taxon>Lactobacillaceae</taxon>
        <taxon>Fructobacillus</taxon>
    </lineage>
</organism>
<evidence type="ECO:0000313" key="1">
    <source>
        <dbReference type="EMBL" id="SFC25892.1"/>
    </source>
</evidence>
<protein>
    <submittedName>
        <fullName evidence="1">Putative phage tail component, N-terminal domain-containing protein</fullName>
    </submittedName>
</protein>
<dbReference type="Proteomes" id="UP000199376">
    <property type="component" value="Unassembled WGS sequence"/>
</dbReference>
<gene>
    <name evidence="1" type="ORF">SAMN05660453_0070</name>
</gene>
<keyword evidence="2" id="KW-1185">Reference proteome</keyword>
<dbReference type="InterPro" id="IPR006520">
    <property type="entry name" value="Dit_BPSPP_N"/>
</dbReference>
<accession>A0A1I1HQQ3</accession>
<dbReference type="Gene3D" id="2.60.120.860">
    <property type="match status" value="1"/>
</dbReference>
<dbReference type="Gene3D" id="2.40.30.200">
    <property type="match status" value="1"/>
</dbReference>
<dbReference type="RefSeq" id="WP_091503349.1">
    <property type="nucleotide sequence ID" value="NZ_FOLI01000016.1"/>
</dbReference>
<dbReference type="OrthoDB" id="3078561at2"/>
<proteinExistence type="predicted"/>
<dbReference type="EMBL" id="FOLI01000016">
    <property type="protein sequence ID" value="SFC25892.1"/>
    <property type="molecule type" value="Genomic_DNA"/>
</dbReference>
<dbReference type="NCBIfam" id="TIGR01633">
    <property type="entry name" value="phi3626_gp14_N"/>
    <property type="match status" value="1"/>
</dbReference>
<evidence type="ECO:0000313" key="2">
    <source>
        <dbReference type="Proteomes" id="UP000199376"/>
    </source>
</evidence>
<reference evidence="2" key="1">
    <citation type="submission" date="2016-10" db="EMBL/GenBank/DDBJ databases">
        <authorList>
            <person name="Varghese N."/>
            <person name="Submissions S."/>
        </authorList>
    </citation>
    <scope>NUCLEOTIDE SEQUENCE [LARGE SCALE GENOMIC DNA]</scope>
    <source>
        <strain evidence="2">DSM 19113</strain>
    </source>
</reference>
<name>A0A1I1HQQ3_9LACO</name>